<keyword evidence="2" id="KW-1185">Reference proteome</keyword>
<comment type="caution">
    <text evidence="1">The sequence shown here is derived from an EMBL/GenBank/DDBJ whole genome shotgun (WGS) entry which is preliminary data.</text>
</comment>
<reference evidence="1" key="1">
    <citation type="submission" date="2024-07" db="EMBL/GenBank/DDBJ databases">
        <title>A survey of Mimosa microsymbionts across Brazilian biomes reveals a high diversity of Paraburkholderia nodulating endemic species, but also that Cupriavidus is common as a symbiont of widespread species.</title>
        <authorList>
            <person name="Rouws L."/>
            <person name="Barauna A."/>
            <person name="Beukes C."/>
            <person name="Rouws J.R.C."/>
            <person name="De Faria S.M."/>
            <person name="Gross E."/>
            <person name="Bueno Dos Reis Junior F."/>
            <person name="Simon M.F."/>
            <person name="Maluk M."/>
            <person name="Odee D.W."/>
            <person name="Kenicer G."/>
            <person name="Young J.P.W."/>
            <person name="Reis V.M."/>
            <person name="Zilli J."/>
            <person name="James E.K."/>
        </authorList>
    </citation>
    <scope>NUCLEOTIDE SEQUENCE</scope>
    <source>
        <strain evidence="1">EG181B</strain>
    </source>
</reference>
<dbReference type="Proteomes" id="UP001558850">
    <property type="component" value="Unassembled WGS sequence"/>
</dbReference>
<accession>A0ACC6U2A1</accession>
<evidence type="ECO:0000313" key="2">
    <source>
        <dbReference type="Proteomes" id="UP001558850"/>
    </source>
</evidence>
<proteinExistence type="predicted"/>
<sequence length="70" mass="7884">MSALRMARLPDAPESAFIEERSIWVSISVWRHVIAHPGSSNTPGRAREALAQNAHRAVLAIRRRFSFLAF</sequence>
<dbReference type="EMBL" id="JBFRCH010000009">
    <property type="protein sequence ID" value="MEX3933756.1"/>
    <property type="molecule type" value="Genomic_DNA"/>
</dbReference>
<protein>
    <submittedName>
        <fullName evidence="1">Uncharacterized protein</fullName>
    </submittedName>
</protein>
<evidence type="ECO:0000313" key="1">
    <source>
        <dbReference type="EMBL" id="MEX3933756.1"/>
    </source>
</evidence>
<organism evidence="1 2">
    <name type="scientific">Paraburkholderia phymatum</name>
    <dbReference type="NCBI Taxonomy" id="148447"/>
    <lineage>
        <taxon>Bacteria</taxon>
        <taxon>Pseudomonadati</taxon>
        <taxon>Pseudomonadota</taxon>
        <taxon>Betaproteobacteria</taxon>
        <taxon>Burkholderiales</taxon>
        <taxon>Burkholderiaceae</taxon>
        <taxon>Paraburkholderia</taxon>
    </lineage>
</organism>
<name>A0ACC6U2A1_9BURK</name>
<gene>
    <name evidence="1" type="ORF">AB4Y32_18445</name>
</gene>